<dbReference type="RefSeq" id="WP_307237980.1">
    <property type="nucleotide sequence ID" value="NZ_JAUSUZ010000001.1"/>
</dbReference>
<keyword evidence="3" id="KW-1185">Reference proteome</keyword>
<feature type="compositionally biased region" description="Basic and acidic residues" evidence="1">
    <location>
        <begin position="488"/>
        <end position="500"/>
    </location>
</feature>
<accession>A0AAE3VXJ7</accession>
<comment type="caution">
    <text evidence="2">The sequence shown here is derived from an EMBL/GenBank/DDBJ whole genome shotgun (WGS) entry which is preliminary data.</text>
</comment>
<proteinExistence type="predicted"/>
<dbReference type="AlphaFoldDB" id="A0AAE3VXJ7"/>
<organism evidence="2 3">
    <name type="scientific">Catenuloplanes indicus</name>
    <dbReference type="NCBI Taxonomy" id="137267"/>
    <lineage>
        <taxon>Bacteria</taxon>
        <taxon>Bacillati</taxon>
        <taxon>Actinomycetota</taxon>
        <taxon>Actinomycetes</taxon>
        <taxon>Micromonosporales</taxon>
        <taxon>Micromonosporaceae</taxon>
        <taxon>Catenuloplanes</taxon>
    </lineage>
</organism>
<dbReference type="Proteomes" id="UP001240236">
    <property type="component" value="Unassembled WGS sequence"/>
</dbReference>
<dbReference type="EMBL" id="JAUSUZ010000001">
    <property type="protein sequence ID" value="MDQ0365427.1"/>
    <property type="molecule type" value="Genomic_DNA"/>
</dbReference>
<reference evidence="2 3" key="1">
    <citation type="submission" date="2023-07" db="EMBL/GenBank/DDBJ databases">
        <title>Sequencing the genomes of 1000 actinobacteria strains.</title>
        <authorList>
            <person name="Klenk H.-P."/>
        </authorList>
    </citation>
    <scope>NUCLEOTIDE SEQUENCE [LARGE SCALE GENOMIC DNA]</scope>
    <source>
        <strain evidence="2 3">DSM 44709</strain>
    </source>
</reference>
<sequence length="510" mass="54203">MRSHGVNTDLWRHIRSYAVPPSMITSAGARRRAGDWAGACAAARADVDCDLLEITRAHGADLAAEIRADLRHLAPDLLRWHLPRIAPDGLLRPALTIGLARYRSASGPVWLVARTAPAWADAGQRISLAVWPGGHTGRHPHPHPHRRFRLDLHRHLWDTRHAPDLRTRAGLPATPPPPAASRTAEPAGTAVVPDDVIAAVGGVPAAADGGPALCGGVRTAAALPGGPAPLAVGGIESFDPGLPDRLRARGCAVDRWAVEAAILLRAEGLGADGAVAIRAGARARLVLQLAAGAPPRLTEGDGRGLPVLPDAAVWEPPDLALLRADLITPAELHPLVAAALVPGRVPDVPVCGATADSSRVRVVRCRGADHRVGLVDGVLRPLDHDEVELRREETLAALTGTPLPCLRVIDELHRHPAGLDDVRARLDHGDTEGALRGIEDLLGPAAVLPGGPLRDELAAAVEQRALHARYRTAPGPADLGDPTHQTRPRSDWRRADDPARSRHRPRRRRR</sequence>
<feature type="region of interest" description="Disordered" evidence="1">
    <location>
        <begin position="166"/>
        <end position="187"/>
    </location>
</feature>
<feature type="region of interest" description="Disordered" evidence="1">
    <location>
        <begin position="470"/>
        <end position="510"/>
    </location>
</feature>
<evidence type="ECO:0000313" key="3">
    <source>
        <dbReference type="Proteomes" id="UP001240236"/>
    </source>
</evidence>
<gene>
    <name evidence="2" type="ORF">J2S42_002096</name>
</gene>
<feature type="compositionally biased region" description="Basic residues" evidence="1">
    <location>
        <begin position="501"/>
        <end position="510"/>
    </location>
</feature>
<evidence type="ECO:0000313" key="2">
    <source>
        <dbReference type="EMBL" id="MDQ0365427.1"/>
    </source>
</evidence>
<protein>
    <submittedName>
        <fullName evidence="2">Uncharacterized protein</fullName>
    </submittedName>
</protein>
<evidence type="ECO:0000256" key="1">
    <source>
        <dbReference type="SAM" id="MobiDB-lite"/>
    </source>
</evidence>
<name>A0AAE3VXJ7_9ACTN</name>